<dbReference type="Proteomes" id="UP000002382">
    <property type="component" value="Chromosome"/>
</dbReference>
<dbReference type="EMBL" id="CP001634">
    <property type="protein sequence ID" value="ACR79985.1"/>
    <property type="molecule type" value="Genomic_DNA"/>
</dbReference>
<sequence>MAEKEFDIQGEVLDRYSNFVHISSSFFDFTLRFGLVEDLKSEQNKLTISNVTRVFLSPQHAKVLYKILKQQLDEYEKRFGEIKLPKEE</sequence>
<dbReference type="AlphaFoldDB" id="C5CDC2"/>
<accession>C5CDC2</accession>
<gene>
    <name evidence="1" type="ordered locus">Kole_1291</name>
</gene>
<protein>
    <recommendedName>
        <fullName evidence="3">DUF3467 domain-containing protein</fullName>
    </recommendedName>
</protein>
<dbReference type="KEGG" id="kol:Kole_1291"/>
<name>C5CDC2_KOSOT</name>
<reference evidence="1 2" key="1">
    <citation type="submission" date="2009-06" db="EMBL/GenBank/DDBJ databases">
        <title>Complete sequence of Thermotogales bacterium TBF 19.5.1.</title>
        <authorList>
            <consortium name="US DOE Joint Genome Institute"/>
            <person name="Lucas S."/>
            <person name="Copeland A."/>
            <person name="Lapidus A."/>
            <person name="Glavina del Rio T."/>
            <person name="Tice H."/>
            <person name="Bruce D."/>
            <person name="Goodwin L."/>
            <person name="Pitluck S."/>
            <person name="Chertkov O."/>
            <person name="Brettin T."/>
            <person name="Detter J.C."/>
            <person name="Han C."/>
            <person name="Schmutz J."/>
            <person name="Larimer F."/>
            <person name="Land M."/>
            <person name="Hauser L."/>
            <person name="Kyrpides N."/>
            <person name="Ovchinnikova G."/>
            <person name="Noll K."/>
        </authorList>
    </citation>
    <scope>NUCLEOTIDE SEQUENCE [LARGE SCALE GENOMIC DNA]</scope>
    <source>
        <strain evidence="2">ATCC BAA-1733 / DSM 21960 / TBF 19.5.1</strain>
    </source>
</reference>
<dbReference type="HOGENOM" id="CLU_175277_0_0_0"/>
<reference evidence="1 2" key="2">
    <citation type="journal article" date="2011" name="J. Bacteriol.">
        <title>Genome Sequence of Kosmotoga olearia Strain TBF 19.5.1, a Thermophilic Bacterium with a Wide Growth Temperature Range, Isolated from the Troll B Oil Platform in the North Sea.</title>
        <authorList>
            <person name="Swithers K.S."/>
            <person name="Dipippo J.L."/>
            <person name="Bruce D.C."/>
            <person name="Detter C."/>
            <person name="Tapia R."/>
            <person name="Han S."/>
            <person name="Goodwin L.A."/>
            <person name="Han J."/>
            <person name="Woyke T."/>
            <person name="Pitluck S."/>
            <person name="Pennacchio L."/>
            <person name="Nolan M."/>
            <person name="Mikhailova N."/>
            <person name="Land M.L."/>
            <person name="Nesbo C.L."/>
            <person name="Gogarten J.P."/>
            <person name="Noll K.M."/>
        </authorList>
    </citation>
    <scope>NUCLEOTIDE SEQUENCE [LARGE SCALE GENOMIC DNA]</scope>
    <source>
        <strain evidence="2">ATCC BAA-1733 / DSM 21960 / TBF 19.5.1</strain>
    </source>
</reference>
<dbReference type="Pfam" id="PF11950">
    <property type="entry name" value="DUF3467"/>
    <property type="match status" value="1"/>
</dbReference>
<dbReference type="InterPro" id="IPR021857">
    <property type="entry name" value="DUF3467"/>
</dbReference>
<proteinExistence type="predicted"/>
<evidence type="ECO:0000313" key="1">
    <source>
        <dbReference type="EMBL" id="ACR79985.1"/>
    </source>
</evidence>
<dbReference type="STRING" id="521045.Kole_1291"/>
<keyword evidence="2" id="KW-1185">Reference proteome</keyword>
<dbReference type="OrthoDB" id="9813817at2"/>
<dbReference type="RefSeq" id="WP_015868640.1">
    <property type="nucleotide sequence ID" value="NC_012785.1"/>
</dbReference>
<evidence type="ECO:0008006" key="3">
    <source>
        <dbReference type="Google" id="ProtNLM"/>
    </source>
</evidence>
<organism evidence="1 2">
    <name type="scientific">Kosmotoga olearia (strain ATCC BAA-1733 / DSM 21960 / TBF 19.5.1)</name>
    <dbReference type="NCBI Taxonomy" id="521045"/>
    <lineage>
        <taxon>Bacteria</taxon>
        <taxon>Thermotogati</taxon>
        <taxon>Thermotogota</taxon>
        <taxon>Thermotogae</taxon>
        <taxon>Kosmotogales</taxon>
        <taxon>Kosmotogaceae</taxon>
        <taxon>Kosmotoga</taxon>
    </lineage>
</organism>
<dbReference type="eggNOG" id="ENOG50332Z0">
    <property type="taxonomic scope" value="Bacteria"/>
</dbReference>
<evidence type="ECO:0000313" key="2">
    <source>
        <dbReference type="Proteomes" id="UP000002382"/>
    </source>
</evidence>